<dbReference type="EMBL" id="AP025635">
    <property type="protein sequence ID" value="BDG67296.1"/>
    <property type="molecule type" value="Genomic_DNA"/>
</dbReference>
<dbReference type="SMART" id="SM00052">
    <property type="entry name" value="EAL"/>
    <property type="match status" value="1"/>
</dbReference>
<evidence type="ECO:0000313" key="3">
    <source>
        <dbReference type="Proteomes" id="UP000831692"/>
    </source>
</evidence>
<dbReference type="SUPFAM" id="SSF141868">
    <property type="entry name" value="EAL domain-like"/>
    <property type="match status" value="1"/>
</dbReference>
<dbReference type="Proteomes" id="UP000831692">
    <property type="component" value="Chromosome"/>
</dbReference>
<dbReference type="PROSITE" id="PS50883">
    <property type="entry name" value="EAL"/>
    <property type="match status" value="1"/>
</dbReference>
<dbReference type="CDD" id="cd01948">
    <property type="entry name" value="EAL"/>
    <property type="match status" value="1"/>
</dbReference>
<proteinExistence type="predicted"/>
<dbReference type="RefSeq" id="WP_077452886.1">
    <property type="nucleotide sequence ID" value="NZ_AP025635.1"/>
</dbReference>
<sequence length="235" mass="27433">MGNETTWENIDRLYLLCQPIMQVESLSQQELNGYEVLLRSEKNNRFPQQEFSTMIQTESGNQQLMEWYAKELRRLCQKKPETRFSVNIHPQQLLWQSTWSFFETMAVHKEQLQIELTEHPVRIQQESFDLSSALAKIKAYGYVIAVDDIGCGQNTLSLVFANLASVDCLKFSLLPFIQLDEEIGFSFLACWLKVAQKYQLELIVEGIENREKMVQLLEMGVHLQQGYLWSKGERL</sequence>
<dbReference type="GeneID" id="83456852"/>
<evidence type="ECO:0000313" key="2">
    <source>
        <dbReference type="EMBL" id="BDG67296.1"/>
    </source>
</evidence>
<protein>
    <submittedName>
        <fullName evidence="2">Diguanylate phosphodiesterase</fullName>
    </submittedName>
</protein>
<accession>A0ABN6NQA8</accession>
<feature type="domain" description="EAL" evidence="1">
    <location>
        <begin position="1"/>
        <end position="235"/>
    </location>
</feature>
<dbReference type="PANTHER" id="PTHR33121">
    <property type="entry name" value="CYCLIC DI-GMP PHOSPHODIESTERASE PDEF"/>
    <property type="match status" value="1"/>
</dbReference>
<dbReference type="Gene3D" id="3.20.20.450">
    <property type="entry name" value="EAL domain"/>
    <property type="match status" value="1"/>
</dbReference>
<dbReference type="InterPro" id="IPR050706">
    <property type="entry name" value="Cyclic-di-GMP_PDE-like"/>
</dbReference>
<evidence type="ECO:0000259" key="1">
    <source>
        <dbReference type="PROSITE" id="PS50883"/>
    </source>
</evidence>
<organism evidence="2 3">
    <name type="scientific">Enterococcus innesii</name>
    <dbReference type="NCBI Taxonomy" id="2839759"/>
    <lineage>
        <taxon>Bacteria</taxon>
        <taxon>Bacillati</taxon>
        <taxon>Bacillota</taxon>
        <taxon>Bacilli</taxon>
        <taxon>Lactobacillales</taxon>
        <taxon>Enterococcaceae</taxon>
        <taxon>Enterococcus</taxon>
    </lineage>
</organism>
<dbReference type="PANTHER" id="PTHR33121:SF78">
    <property type="entry name" value="CYCLIC DI-GMP PHOSPHODIESTERASE PDEH"/>
    <property type="match status" value="1"/>
</dbReference>
<dbReference type="InterPro" id="IPR035919">
    <property type="entry name" value="EAL_sf"/>
</dbReference>
<keyword evidence="3" id="KW-1185">Reference proteome</keyword>
<reference evidence="2 3" key="1">
    <citation type="submission" date="2022-03" db="EMBL/GenBank/DDBJ databases">
        <title>Complete genome sequence of Enterococcus innesii DB-1.</title>
        <authorList>
            <person name="Fukuda D."/>
            <person name="Nolasco-Hipolito C."/>
        </authorList>
    </citation>
    <scope>NUCLEOTIDE SEQUENCE [LARGE SCALE GENOMIC DNA]</scope>
    <source>
        <strain evidence="2 3">DB-1</strain>
    </source>
</reference>
<name>A0ABN6NQA8_9ENTE</name>
<dbReference type="Pfam" id="PF00563">
    <property type="entry name" value="EAL"/>
    <property type="match status" value="1"/>
</dbReference>
<dbReference type="InterPro" id="IPR001633">
    <property type="entry name" value="EAL_dom"/>
</dbReference>
<gene>
    <name evidence="2" type="ORF">ENLAB_08600</name>
</gene>